<dbReference type="AlphaFoldDB" id="A0A8S0W951"/>
<dbReference type="Pfam" id="PF00436">
    <property type="entry name" value="SSB"/>
    <property type="match status" value="1"/>
</dbReference>
<evidence type="ECO:0000313" key="5">
    <source>
        <dbReference type="EMBL" id="CAA9889714.1"/>
    </source>
</evidence>
<keyword evidence="2" id="KW-0227">DNA damage</keyword>
<name>A0A8S0W951_9GAMM</name>
<evidence type="ECO:0000256" key="4">
    <source>
        <dbReference type="SAM" id="MobiDB-lite"/>
    </source>
</evidence>
<dbReference type="EMBL" id="CADCXN010000029">
    <property type="protein sequence ID" value="CAA9889714.1"/>
    <property type="molecule type" value="Genomic_DNA"/>
</dbReference>
<dbReference type="HAMAP" id="MF_00984">
    <property type="entry name" value="SSB"/>
    <property type="match status" value="1"/>
</dbReference>
<sequence length="151" mass="16616">MLNKVILIGNLGTDPEVRYLPSGGAVTTVNLATSRRWKDKQTGEKKEASEWHRVVFFNRLAEVAGEYLKKGAQVYVEGRIQTRKWQDNSGQDKYSTEILADEMHMLGKRDGGGDGGYNAAPAKFDRPAQKAAAGPVPPASDFPYGDDDIPF</sequence>
<dbReference type="NCBIfam" id="TIGR00621">
    <property type="entry name" value="ssb"/>
    <property type="match status" value="1"/>
</dbReference>
<dbReference type="PANTHER" id="PTHR10302:SF27">
    <property type="entry name" value="SINGLE-STRANDED DNA-BINDING PROTEIN"/>
    <property type="match status" value="1"/>
</dbReference>
<evidence type="ECO:0000313" key="6">
    <source>
        <dbReference type="Proteomes" id="UP000494216"/>
    </source>
</evidence>
<accession>A0A8S0W951</accession>
<protein>
    <recommendedName>
        <fullName evidence="2 3">Single-stranded DNA-binding protein</fullName>
        <shortName evidence="2">SSB</shortName>
    </recommendedName>
</protein>
<dbReference type="InterPro" id="IPR011344">
    <property type="entry name" value="ssDNA-bd"/>
</dbReference>
<keyword evidence="2" id="KW-0233">DNA recombination</keyword>
<feature type="region of interest" description="Disordered" evidence="4">
    <location>
        <begin position="107"/>
        <end position="151"/>
    </location>
</feature>
<gene>
    <name evidence="5" type="primary">ssb</name>
    <name evidence="5" type="ORF">METHB2_1240005</name>
</gene>
<evidence type="ECO:0000256" key="1">
    <source>
        <dbReference type="ARBA" id="ARBA00023125"/>
    </source>
</evidence>
<comment type="subunit">
    <text evidence="2">Homotetramer.</text>
</comment>
<dbReference type="PANTHER" id="PTHR10302">
    <property type="entry name" value="SINGLE-STRANDED DNA-BINDING PROTEIN"/>
    <property type="match status" value="1"/>
</dbReference>
<proteinExistence type="inferred from homology"/>
<keyword evidence="6" id="KW-1185">Reference proteome</keyword>
<dbReference type="RefSeq" id="WP_174624701.1">
    <property type="nucleotide sequence ID" value="NZ_CADCXN010000029.1"/>
</dbReference>
<dbReference type="CDD" id="cd04496">
    <property type="entry name" value="SSB_OBF"/>
    <property type="match status" value="1"/>
</dbReference>
<keyword evidence="2" id="KW-0235">DNA replication</keyword>
<dbReference type="Proteomes" id="UP000494216">
    <property type="component" value="Unassembled WGS sequence"/>
</dbReference>
<dbReference type="GO" id="GO:0006281">
    <property type="term" value="P:DNA repair"/>
    <property type="evidence" value="ECO:0007669"/>
    <property type="project" value="UniProtKB-UniRule"/>
</dbReference>
<keyword evidence="2" id="KW-0234">DNA repair</keyword>
<dbReference type="GO" id="GO:0009295">
    <property type="term" value="C:nucleoid"/>
    <property type="evidence" value="ECO:0007669"/>
    <property type="project" value="TreeGrafter"/>
</dbReference>
<dbReference type="PROSITE" id="PS50935">
    <property type="entry name" value="SSB"/>
    <property type="match status" value="1"/>
</dbReference>
<dbReference type="GO" id="GO:0003697">
    <property type="term" value="F:single-stranded DNA binding"/>
    <property type="evidence" value="ECO:0007669"/>
    <property type="project" value="UniProtKB-UniRule"/>
</dbReference>
<dbReference type="Gene3D" id="2.40.50.140">
    <property type="entry name" value="Nucleic acid-binding proteins"/>
    <property type="match status" value="1"/>
</dbReference>
<feature type="short sequence motif" description="Important for interaction with partner proteins" evidence="2">
    <location>
        <begin position="146"/>
        <end position="151"/>
    </location>
</feature>
<dbReference type="GO" id="GO:0006310">
    <property type="term" value="P:DNA recombination"/>
    <property type="evidence" value="ECO:0007669"/>
    <property type="project" value="UniProtKB-UniRule"/>
</dbReference>
<evidence type="ECO:0000256" key="3">
    <source>
        <dbReference type="RuleBase" id="RU000524"/>
    </source>
</evidence>
<dbReference type="GO" id="GO:0006260">
    <property type="term" value="P:DNA replication"/>
    <property type="evidence" value="ECO:0007669"/>
    <property type="project" value="UniProtKB-UniRule"/>
</dbReference>
<dbReference type="InterPro" id="IPR012340">
    <property type="entry name" value="NA-bd_OB-fold"/>
</dbReference>
<keyword evidence="1 2" id="KW-0238">DNA-binding</keyword>
<dbReference type="SUPFAM" id="SSF50249">
    <property type="entry name" value="Nucleic acid-binding proteins"/>
    <property type="match status" value="1"/>
</dbReference>
<evidence type="ECO:0000256" key="2">
    <source>
        <dbReference type="HAMAP-Rule" id="MF_00984"/>
    </source>
</evidence>
<comment type="caution">
    <text evidence="5">The sequence shown here is derived from an EMBL/GenBank/DDBJ whole genome shotgun (WGS) entry which is preliminary data.</text>
</comment>
<comment type="caution">
    <text evidence="2">Lacks conserved residue(s) required for the propagation of feature annotation.</text>
</comment>
<comment type="function">
    <text evidence="2">Plays an important role in DNA replication, recombination and repair. Binds to ssDNA and to an array of partner proteins to recruit them to their sites of action during DNA metabolism.</text>
</comment>
<dbReference type="InterPro" id="IPR000424">
    <property type="entry name" value="Primosome_PriB/ssb"/>
</dbReference>
<reference evidence="5 6" key="1">
    <citation type="submission" date="2020-02" db="EMBL/GenBank/DDBJ databases">
        <authorList>
            <person name="Hogendoorn C."/>
        </authorList>
    </citation>
    <scope>NUCLEOTIDE SEQUENCE [LARGE SCALE GENOMIC DNA]</scope>
    <source>
        <strain evidence="5">METHB21</strain>
    </source>
</reference>
<organism evidence="5 6">
    <name type="scientific">Candidatus Methylobacter favarea</name>
    <dbReference type="NCBI Taxonomy" id="2707345"/>
    <lineage>
        <taxon>Bacteria</taxon>
        <taxon>Pseudomonadati</taxon>
        <taxon>Pseudomonadota</taxon>
        <taxon>Gammaproteobacteria</taxon>
        <taxon>Methylococcales</taxon>
        <taxon>Methylococcaceae</taxon>
        <taxon>Methylobacter</taxon>
    </lineage>
</organism>